<gene>
    <name evidence="4" type="ORF">ACFFR3_22595</name>
</gene>
<evidence type="ECO:0000259" key="3">
    <source>
        <dbReference type="PROSITE" id="PS50977"/>
    </source>
</evidence>
<evidence type="ECO:0000313" key="4">
    <source>
        <dbReference type="EMBL" id="MFB9472308.1"/>
    </source>
</evidence>
<dbReference type="InterPro" id="IPR001647">
    <property type="entry name" value="HTH_TetR"/>
</dbReference>
<dbReference type="PRINTS" id="PR00455">
    <property type="entry name" value="HTHTETR"/>
</dbReference>
<feature type="DNA-binding region" description="H-T-H motif" evidence="2">
    <location>
        <begin position="37"/>
        <end position="56"/>
    </location>
</feature>
<accession>A0ABV5NPS7</accession>
<dbReference type="InterPro" id="IPR009057">
    <property type="entry name" value="Homeodomain-like_sf"/>
</dbReference>
<dbReference type="InterPro" id="IPR050109">
    <property type="entry name" value="HTH-type_TetR-like_transc_reg"/>
</dbReference>
<proteinExistence type="predicted"/>
<dbReference type="Proteomes" id="UP001589568">
    <property type="component" value="Unassembled WGS sequence"/>
</dbReference>
<dbReference type="Pfam" id="PF00440">
    <property type="entry name" value="TetR_N"/>
    <property type="match status" value="1"/>
</dbReference>
<dbReference type="InterPro" id="IPR041678">
    <property type="entry name" value="TetR_C_16"/>
</dbReference>
<dbReference type="PROSITE" id="PS50977">
    <property type="entry name" value="HTH_TETR_2"/>
    <property type="match status" value="1"/>
</dbReference>
<reference evidence="4 5" key="1">
    <citation type="submission" date="2024-09" db="EMBL/GenBank/DDBJ databases">
        <authorList>
            <person name="Sun Q."/>
            <person name="Mori K."/>
        </authorList>
    </citation>
    <scope>NUCLEOTIDE SEQUENCE [LARGE SCALE GENOMIC DNA]</scope>
    <source>
        <strain evidence="4 5">JCM 3324</strain>
    </source>
</reference>
<dbReference type="SUPFAM" id="SSF48498">
    <property type="entry name" value="Tetracyclin repressor-like, C-terminal domain"/>
    <property type="match status" value="1"/>
</dbReference>
<dbReference type="PANTHER" id="PTHR30055">
    <property type="entry name" value="HTH-TYPE TRANSCRIPTIONAL REGULATOR RUTR"/>
    <property type="match status" value="1"/>
</dbReference>
<dbReference type="Pfam" id="PF17920">
    <property type="entry name" value="TetR_C_16"/>
    <property type="match status" value="1"/>
</dbReference>
<dbReference type="PANTHER" id="PTHR30055:SF235">
    <property type="entry name" value="TRANSCRIPTIONAL REGULATORY PROTEIN"/>
    <property type="match status" value="1"/>
</dbReference>
<dbReference type="SUPFAM" id="SSF46689">
    <property type="entry name" value="Homeodomain-like"/>
    <property type="match status" value="1"/>
</dbReference>
<feature type="domain" description="HTH tetR-type" evidence="3">
    <location>
        <begin position="14"/>
        <end position="74"/>
    </location>
</feature>
<organism evidence="4 5">
    <name type="scientific">Nonomuraea salmonea</name>
    <dbReference type="NCBI Taxonomy" id="46181"/>
    <lineage>
        <taxon>Bacteria</taxon>
        <taxon>Bacillati</taxon>
        <taxon>Actinomycetota</taxon>
        <taxon>Actinomycetes</taxon>
        <taxon>Streptosporangiales</taxon>
        <taxon>Streptosporangiaceae</taxon>
        <taxon>Nonomuraea</taxon>
    </lineage>
</organism>
<evidence type="ECO:0000256" key="1">
    <source>
        <dbReference type="ARBA" id="ARBA00023125"/>
    </source>
</evidence>
<protein>
    <submittedName>
        <fullName evidence="4">TetR family transcriptional regulator</fullName>
    </submittedName>
</protein>
<evidence type="ECO:0000256" key="2">
    <source>
        <dbReference type="PROSITE-ProRule" id="PRU00335"/>
    </source>
</evidence>
<evidence type="ECO:0000313" key="5">
    <source>
        <dbReference type="Proteomes" id="UP001589568"/>
    </source>
</evidence>
<keyword evidence="5" id="KW-1185">Reference proteome</keyword>
<keyword evidence="1 2" id="KW-0238">DNA-binding</keyword>
<dbReference type="InterPro" id="IPR036271">
    <property type="entry name" value="Tet_transcr_reg_TetR-rel_C_sf"/>
</dbReference>
<name>A0ABV5NPS7_9ACTN</name>
<dbReference type="EMBL" id="JBHMCF010000025">
    <property type="protein sequence ID" value="MFB9472308.1"/>
    <property type="molecule type" value="Genomic_DNA"/>
</dbReference>
<dbReference type="Gene3D" id="1.10.357.10">
    <property type="entry name" value="Tetracycline Repressor, domain 2"/>
    <property type="match status" value="2"/>
</dbReference>
<dbReference type="RefSeq" id="WP_364378238.1">
    <property type="nucleotide sequence ID" value="NZ_JBHMCF010000025.1"/>
</dbReference>
<comment type="caution">
    <text evidence="4">The sequence shown here is derived from an EMBL/GenBank/DDBJ whole genome shotgun (WGS) entry which is preliminary data.</text>
</comment>
<sequence>MAEETALPRAERRRRTEARILDAARSLFADMGYERATIRAVAKSAGVDPALVMQYFGSKQELFQRAVEVTPAPGGGSGGGQVRGPDPGGAQAAVEEAVEEAVEGLLETLPMKLGELSQSRLAMLRSMLTHPEAAVSARRALGEQIDRVAETLPGEDARLRAALMTLVLLGVTVGHQLLELDELRDVPEDEIARLLRPSLRALTGQDPR</sequence>